<protein>
    <submittedName>
        <fullName evidence="1">Uncharacterized protein</fullName>
    </submittedName>
</protein>
<reference evidence="1" key="1">
    <citation type="submission" date="2021-02" db="EMBL/GenBank/DDBJ databases">
        <authorList>
            <person name="Palmer J.M."/>
        </authorList>
    </citation>
    <scope>NUCLEOTIDE SEQUENCE</scope>
    <source>
        <strain evidence="1">SCRP734</strain>
    </source>
</reference>
<sequence>MSLWCTDRLGARDPTLRMARELVKLEATSPRNQEVDEDQVTDLTVHDGEFLPIVKEKLPTSSKIALMSVVTSADSSQNVHDLDANVLSLIFVFASTPEQPVVRWGKR</sequence>
<dbReference type="Proteomes" id="UP000694044">
    <property type="component" value="Unassembled WGS sequence"/>
</dbReference>
<proteinExistence type="predicted"/>
<dbReference type="EMBL" id="JAGDFM010000097">
    <property type="protein sequence ID" value="KAG7386573.1"/>
    <property type="molecule type" value="Genomic_DNA"/>
</dbReference>
<keyword evidence="2" id="KW-1185">Reference proteome</keyword>
<dbReference type="AlphaFoldDB" id="A0A8T1W384"/>
<organism evidence="1 2">
    <name type="scientific">Phytophthora pseudosyringae</name>
    <dbReference type="NCBI Taxonomy" id="221518"/>
    <lineage>
        <taxon>Eukaryota</taxon>
        <taxon>Sar</taxon>
        <taxon>Stramenopiles</taxon>
        <taxon>Oomycota</taxon>
        <taxon>Peronosporomycetes</taxon>
        <taxon>Peronosporales</taxon>
        <taxon>Peronosporaceae</taxon>
        <taxon>Phytophthora</taxon>
    </lineage>
</organism>
<evidence type="ECO:0000313" key="2">
    <source>
        <dbReference type="Proteomes" id="UP000694044"/>
    </source>
</evidence>
<dbReference type="OrthoDB" id="104694at2759"/>
<accession>A0A8T1W384</accession>
<comment type="caution">
    <text evidence="1">The sequence shown here is derived from an EMBL/GenBank/DDBJ whole genome shotgun (WGS) entry which is preliminary data.</text>
</comment>
<gene>
    <name evidence="1" type="ORF">PHYPSEUDO_015481</name>
</gene>
<evidence type="ECO:0000313" key="1">
    <source>
        <dbReference type="EMBL" id="KAG7386573.1"/>
    </source>
</evidence>
<name>A0A8T1W384_9STRA</name>